<proteinExistence type="predicted"/>
<keyword evidence="3" id="KW-1185">Reference proteome</keyword>
<evidence type="ECO:0000313" key="3">
    <source>
        <dbReference type="Proteomes" id="UP000193944"/>
    </source>
</evidence>
<evidence type="ECO:0000256" key="1">
    <source>
        <dbReference type="SAM" id="Phobius"/>
    </source>
</evidence>
<reference evidence="2 3" key="1">
    <citation type="submission" date="2016-08" db="EMBL/GenBank/DDBJ databases">
        <title>A Parts List for Fungal Cellulosomes Revealed by Comparative Genomics.</title>
        <authorList>
            <consortium name="DOE Joint Genome Institute"/>
            <person name="Haitjema C.H."/>
            <person name="Gilmore S.P."/>
            <person name="Henske J.K."/>
            <person name="Solomon K.V."/>
            <person name="De Groot R."/>
            <person name="Kuo A."/>
            <person name="Mondo S.J."/>
            <person name="Salamov A.A."/>
            <person name="Labutti K."/>
            <person name="Zhao Z."/>
            <person name="Chiniquy J."/>
            <person name="Barry K."/>
            <person name="Brewer H.M."/>
            <person name="Purvine S.O."/>
            <person name="Wright A.T."/>
            <person name="Boxma B."/>
            <person name="Van Alen T."/>
            <person name="Hackstein J.H."/>
            <person name="Baker S.E."/>
            <person name="Grigoriev I.V."/>
            <person name="O'Malley M.A."/>
        </authorList>
    </citation>
    <scope>NUCLEOTIDE SEQUENCE [LARGE SCALE GENOMIC DNA]</scope>
    <source>
        <strain evidence="2 3">S4</strain>
    </source>
</reference>
<dbReference type="AlphaFoldDB" id="A0A1Y1WZR2"/>
<feature type="transmembrane region" description="Helical" evidence="1">
    <location>
        <begin position="6"/>
        <end position="28"/>
    </location>
</feature>
<accession>A0A1Y1WZR2</accession>
<reference evidence="2 3" key="2">
    <citation type="submission" date="2016-08" db="EMBL/GenBank/DDBJ databases">
        <title>Pervasive Adenine N6-methylation of Active Genes in Fungi.</title>
        <authorList>
            <consortium name="DOE Joint Genome Institute"/>
            <person name="Mondo S.J."/>
            <person name="Dannebaum R.O."/>
            <person name="Kuo R.C."/>
            <person name="Labutti K."/>
            <person name="Haridas S."/>
            <person name="Kuo A."/>
            <person name="Salamov A."/>
            <person name="Ahrendt S.R."/>
            <person name="Lipzen A."/>
            <person name="Sullivan W."/>
            <person name="Andreopoulos W.B."/>
            <person name="Clum A."/>
            <person name="Lindquist E."/>
            <person name="Daum C."/>
            <person name="Ramamoorthy G.K."/>
            <person name="Gryganskyi A."/>
            <person name="Culley D."/>
            <person name="Magnuson J.K."/>
            <person name="James T.Y."/>
            <person name="O'Malley M.A."/>
            <person name="Stajich J.E."/>
            <person name="Spatafora J.W."/>
            <person name="Visel A."/>
            <person name="Grigoriev I.V."/>
        </authorList>
    </citation>
    <scope>NUCLEOTIDE SEQUENCE [LARGE SCALE GENOMIC DNA]</scope>
    <source>
        <strain evidence="2 3">S4</strain>
    </source>
</reference>
<keyword evidence="1" id="KW-0472">Membrane</keyword>
<sequence>MVHDSMIYGSWFMVHLNLFLYQLSNFHLNLYLYQPSNCMYDFNLLYFVLLSICLIERLIDSTVHGSWFMIHLNLCPYQLSNRVSIDSMINGS</sequence>
<name>A0A1Y1WZR2_9FUNG</name>
<keyword evidence="1" id="KW-0812">Transmembrane</keyword>
<keyword evidence="1" id="KW-1133">Transmembrane helix</keyword>
<protein>
    <submittedName>
        <fullName evidence="2">Uncharacterized protein</fullName>
    </submittedName>
</protein>
<feature type="transmembrane region" description="Helical" evidence="1">
    <location>
        <begin position="40"/>
        <end position="59"/>
    </location>
</feature>
<gene>
    <name evidence="2" type="ORF">BCR32DRAFT_282038</name>
</gene>
<organism evidence="2 3">
    <name type="scientific">Anaeromyces robustus</name>
    <dbReference type="NCBI Taxonomy" id="1754192"/>
    <lineage>
        <taxon>Eukaryota</taxon>
        <taxon>Fungi</taxon>
        <taxon>Fungi incertae sedis</taxon>
        <taxon>Chytridiomycota</taxon>
        <taxon>Chytridiomycota incertae sedis</taxon>
        <taxon>Neocallimastigomycetes</taxon>
        <taxon>Neocallimastigales</taxon>
        <taxon>Neocallimastigaceae</taxon>
        <taxon>Anaeromyces</taxon>
    </lineage>
</organism>
<dbReference type="EMBL" id="MCFG01000201">
    <property type="protein sequence ID" value="ORX78676.1"/>
    <property type="molecule type" value="Genomic_DNA"/>
</dbReference>
<evidence type="ECO:0000313" key="2">
    <source>
        <dbReference type="EMBL" id="ORX78676.1"/>
    </source>
</evidence>
<comment type="caution">
    <text evidence="2">The sequence shown here is derived from an EMBL/GenBank/DDBJ whole genome shotgun (WGS) entry which is preliminary data.</text>
</comment>
<dbReference type="Proteomes" id="UP000193944">
    <property type="component" value="Unassembled WGS sequence"/>
</dbReference>